<evidence type="ECO:0000313" key="2">
    <source>
        <dbReference type="EMBL" id="MFD0991477.1"/>
    </source>
</evidence>
<dbReference type="InterPro" id="IPR029024">
    <property type="entry name" value="TerB-like"/>
</dbReference>
<name>A0ABW3JM14_9FLAO</name>
<dbReference type="NCBIfam" id="NF040639">
    <property type="entry name" value="LETM1_rel_film"/>
    <property type="match status" value="1"/>
</dbReference>
<dbReference type="InterPro" id="IPR033122">
    <property type="entry name" value="LETM1-like_RBD"/>
</dbReference>
<evidence type="ECO:0000259" key="1">
    <source>
        <dbReference type="Pfam" id="PF07766"/>
    </source>
</evidence>
<proteinExistence type="predicted"/>
<dbReference type="RefSeq" id="WP_379927154.1">
    <property type="nucleotide sequence ID" value="NZ_JBHTJI010000042.1"/>
</dbReference>
<accession>A0ABW3JM14</accession>
<dbReference type="SUPFAM" id="SSF158682">
    <property type="entry name" value="TerB-like"/>
    <property type="match status" value="1"/>
</dbReference>
<feature type="domain" description="Letm1 RBD" evidence="1">
    <location>
        <begin position="355"/>
        <end position="408"/>
    </location>
</feature>
<keyword evidence="3" id="KW-1185">Reference proteome</keyword>
<dbReference type="Proteomes" id="UP001597061">
    <property type="component" value="Unassembled WGS sequence"/>
</dbReference>
<reference evidence="3" key="1">
    <citation type="journal article" date="2019" name="Int. J. Syst. Evol. Microbiol.">
        <title>The Global Catalogue of Microorganisms (GCM) 10K type strain sequencing project: providing services to taxonomists for standard genome sequencing and annotation.</title>
        <authorList>
            <consortium name="The Broad Institute Genomics Platform"/>
            <consortium name="The Broad Institute Genome Sequencing Center for Infectious Disease"/>
            <person name="Wu L."/>
            <person name="Ma J."/>
        </authorList>
    </citation>
    <scope>NUCLEOTIDE SEQUENCE [LARGE SCALE GENOMIC DNA]</scope>
    <source>
        <strain evidence="3">CCUG 62414</strain>
    </source>
</reference>
<dbReference type="EMBL" id="JBHTJI010000042">
    <property type="protein sequence ID" value="MFD0991477.1"/>
    <property type="molecule type" value="Genomic_DNA"/>
</dbReference>
<gene>
    <name evidence="2" type="ORF">ACFQ1R_15365</name>
</gene>
<organism evidence="2 3">
    <name type="scientific">Mariniflexile jejuense</name>
    <dbReference type="NCBI Taxonomy" id="1173582"/>
    <lineage>
        <taxon>Bacteria</taxon>
        <taxon>Pseudomonadati</taxon>
        <taxon>Bacteroidota</taxon>
        <taxon>Flavobacteriia</taxon>
        <taxon>Flavobacteriales</taxon>
        <taxon>Flavobacteriaceae</taxon>
        <taxon>Mariniflexile</taxon>
    </lineage>
</organism>
<dbReference type="Pfam" id="PF07766">
    <property type="entry name" value="LETM1_RBD"/>
    <property type="match status" value="1"/>
</dbReference>
<comment type="caution">
    <text evidence="2">The sequence shown here is derived from an EMBL/GenBank/DDBJ whole genome shotgun (WGS) entry which is preliminary data.</text>
</comment>
<sequence>MKIFANNNPKTLLLHHINNGAMNPSANGWIKKLLKELAKNNSYLNVESETFYNALRDCGFIYGSNFDIVCNVVQNRDFTDEELSKTNLCLALLYTHKNSNTETPFIESVINFYTEINELKTSFFDDFLGGKKSYEQLEKIIHKRIQIDDNFLTKNFNYFIINALLYIDVLAFEEYLKQKTISIDYIKNLESSIETITLNVLNSKASKNQYDESLIKLFESSLRYHDNTPITYIEAIKNVKTTLEKFYILDLACMATWSDKTIDKKEEQFLIKLSTDLQIDAIHIKQSIKTVNTFYNSHKNEIALLSSNNIAKSFYNNSSKMVKKLITRNSKRLYQELRDSKELMVLLTQSTQRDLTPKEQKKVQEQLLDIFKSIPSLAIFLLPGGAILLPLVVKFIPKLLPSAFDENRIEE</sequence>
<evidence type="ECO:0000313" key="3">
    <source>
        <dbReference type="Proteomes" id="UP001597061"/>
    </source>
</evidence>
<protein>
    <submittedName>
        <fullName evidence="2">LETM1-related biofilm-associated protein</fullName>
    </submittedName>
</protein>